<accession>A0A1G1VP41</accession>
<dbReference type="Gene3D" id="3.40.50.1370">
    <property type="entry name" value="Aspartate/ornithine carbamoyltransferase"/>
    <property type="match status" value="2"/>
</dbReference>
<dbReference type="AlphaFoldDB" id="A0A1G1VP41"/>
<feature type="domain" description="Aspartate/ornithine carbamoyltransferase carbamoyl-P binding" evidence="4">
    <location>
        <begin position="22"/>
        <end position="175"/>
    </location>
</feature>
<dbReference type="GO" id="GO:0042450">
    <property type="term" value="P:L-arginine biosynthetic process via ornithine"/>
    <property type="evidence" value="ECO:0007669"/>
    <property type="project" value="TreeGrafter"/>
</dbReference>
<feature type="domain" description="Aspartate/ornithine carbamoyltransferase Asp/Orn-binding" evidence="3">
    <location>
        <begin position="206"/>
        <end position="373"/>
    </location>
</feature>
<dbReference type="InterPro" id="IPR006130">
    <property type="entry name" value="Asp/Orn_carbamoylTrfase"/>
</dbReference>
<dbReference type="EMBL" id="MHCI01000005">
    <property type="protein sequence ID" value="OGY17168.1"/>
    <property type="molecule type" value="Genomic_DNA"/>
</dbReference>
<dbReference type="GO" id="GO:0019240">
    <property type="term" value="P:citrulline biosynthetic process"/>
    <property type="evidence" value="ECO:0007669"/>
    <property type="project" value="TreeGrafter"/>
</dbReference>
<dbReference type="Proteomes" id="UP000179069">
    <property type="component" value="Unassembled WGS sequence"/>
</dbReference>
<dbReference type="InterPro" id="IPR036901">
    <property type="entry name" value="Asp/Orn_carbamoylTrfase_sf"/>
</dbReference>
<evidence type="ECO:0000313" key="6">
    <source>
        <dbReference type="Proteomes" id="UP000179069"/>
    </source>
</evidence>
<evidence type="ECO:0000313" key="5">
    <source>
        <dbReference type="EMBL" id="OGY17168.1"/>
    </source>
</evidence>
<evidence type="ECO:0000256" key="2">
    <source>
        <dbReference type="RuleBase" id="RU003634"/>
    </source>
</evidence>
<dbReference type="Pfam" id="PF02729">
    <property type="entry name" value="OTCace_N"/>
    <property type="match status" value="1"/>
</dbReference>
<protein>
    <submittedName>
        <fullName evidence="5">Knotted carbamoyltransferase YgeW</fullName>
    </submittedName>
</protein>
<comment type="caution">
    <text evidence="5">The sequence shown here is derived from an EMBL/GenBank/DDBJ whole genome shotgun (WGS) entry which is preliminary data.</text>
</comment>
<dbReference type="GO" id="GO:0016597">
    <property type="term" value="F:amino acid binding"/>
    <property type="evidence" value="ECO:0007669"/>
    <property type="project" value="InterPro"/>
</dbReference>
<dbReference type="PRINTS" id="PR00100">
    <property type="entry name" value="AOTCASE"/>
</dbReference>
<dbReference type="NCBIfam" id="NF005538">
    <property type="entry name" value="PRK07200.1"/>
    <property type="match status" value="1"/>
</dbReference>
<dbReference type="GO" id="GO:0004585">
    <property type="term" value="F:ornithine carbamoyltransferase activity"/>
    <property type="evidence" value="ECO:0007669"/>
    <property type="project" value="TreeGrafter"/>
</dbReference>
<dbReference type="PANTHER" id="PTHR45753:SF3">
    <property type="entry name" value="ORNITHINE TRANSCARBAMYLASE, MITOCHONDRIAL"/>
    <property type="match status" value="1"/>
</dbReference>
<reference evidence="5 6" key="1">
    <citation type="journal article" date="2016" name="Nat. Commun.">
        <title>Thousands of microbial genomes shed light on interconnected biogeochemical processes in an aquifer system.</title>
        <authorList>
            <person name="Anantharaman K."/>
            <person name="Brown C.T."/>
            <person name="Hug L.A."/>
            <person name="Sharon I."/>
            <person name="Castelle C.J."/>
            <person name="Probst A.J."/>
            <person name="Thomas B.C."/>
            <person name="Singh A."/>
            <person name="Wilkins M.J."/>
            <person name="Karaoz U."/>
            <person name="Brodie E.L."/>
            <person name="Williams K.H."/>
            <person name="Hubbard S.S."/>
            <person name="Banfield J.F."/>
        </authorList>
    </citation>
    <scope>NUCLEOTIDE SEQUENCE [LARGE SCALE GENOMIC DNA]</scope>
</reference>
<evidence type="ECO:0000256" key="1">
    <source>
        <dbReference type="ARBA" id="ARBA00022679"/>
    </source>
</evidence>
<keyword evidence="1 2" id="KW-0808">Transferase</keyword>
<dbReference type="InterPro" id="IPR017702">
    <property type="entry name" value="Carbamoyltransferase_YgeW"/>
</dbReference>
<evidence type="ECO:0000259" key="4">
    <source>
        <dbReference type="Pfam" id="PF02729"/>
    </source>
</evidence>
<dbReference type="Pfam" id="PF00185">
    <property type="entry name" value="OTCace"/>
    <property type="match status" value="1"/>
</dbReference>
<dbReference type="PRINTS" id="PR00101">
    <property type="entry name" value="ATCASE"/>
</dbReference>
<comment type="similarity">
    <text evidence="2">Belongs to the aspartate/ornithine carbamoyltransferase superfamily.</text>
</comment>
<dbReference type="InterPro" id="IPR006132">
    <property type="entry name" value="Asp/Orn_carbamoyltranf_P-bd"/>
</dbReference>
<proteinExistence type="inferred from homology"/>
<evidence type="ECO:0000259" key="3">
    <source>
        <dbReference type="Pfam" id="PF00185"/>
    </source>
</evidence>
<gene>
    <name evidence="5" type="ORF">A2785_04080</name>
</gene>
<dbReference type="InterPro" id="IPR006131">
    <property type="entry name" value="Asp_carbamoyltransf_Asp/Orn-bd"/>
</dbReference>
<dbReference type="PANTHER" id="PTHR45753">
    <property type="entry name" value="ORNITHINE CARBAMOYLTRANSFERASE, MITOCHONDRIAL"/>
    <property type="match status" value="1"/>
</dbReference>
<sequence length="395" mass="44792">MTSFRTLVRDLSRLDIRNFGTDFISTWDKTRDQLEATMLAAQILQKLQRDKIPAKLFDSGLAVSWFRDQSTRTRYSFRAAADLLGLGVEDFDERESQIAHGETARETATMLSYLTQVIGIRDDKYLGEGERFQEEVADAVQAGYEEGVLPQRPSIINLQNDQDHPTQSLSDLLHLATEFDGLKRLKGMKIVMSWAHSPSYGKPLSVAQGVVGLMTRFGMQVVLAHPKGYELSPAVTRLAAKQARRSGGSFKIVHDMKEAFEGAQIIYSKSWGPYALMKRRTSLNRSGDSAGLKRVERMMLSQNSKYKNWECSEAMLKRTKNGRALYLHCLPADISGLNCRTGEVSRSVFERYRRQLYLQAGYKPFIIAAMILMTKYEKPDQTIRAVLRKNKRGNI</sequence>
<organism evidence="5 6">
    <name type="scientific">Candidatus Chisholmbacteria bacterium RIFCSPHIGHO2_01_FULL_49_18</name>
    <dbReference type="NCBI Taxonomy" id="1797590"/>
    <lineage>
        <taxon>Bacteria</taxon>
        <taxon>Candidatus Chisholmiibacteriota</taxon>
    </lineage>
</organism>
<name>A0A1G1VP41_9BACT</name>
<dbReference type="NCBIfam" id="TIGR03316">
    <property type="entry name" value="ygeW"/>
    <property type="match status" value="1"/>
</dbReference>
<dbReference type="SUPFAM" id="SSF53671">
    <property type="entry name" value="Aspartate/ornithine carbamoyltransferase"/>
    <property type="match status" value="1"/>
</dbReference>